<dbReference type="STRING" id="1347342.BN863_5940"/>
<dbReference type="PANTHER" id="PTHR46390">
    <property type="entry name" value="MANNOSE-1-PHOSPHATE GUANYLYLTRANSFERASE"/>
    <property type="match status" value="1"/>
</dbReference>
<evidence type="ECO:0000259" key="8">
    <source>
        <dbReference type="Pfam" id="PF00483"/>
    </source>
</evidence>
<dbReference type="CDD" id="cd02509">
    <property type="entry name" value="GDP-M1P_Guanylyltransferase"/>
    <property type="match status" value="1"/>
</dbReference>
<dbReference type="GO" id="GO:0009298">
    <property type="term" value="P:GDP-mannose biosynthetic process"/>
    <property type="evidence" value="ECO:0007669"/>
    <property type="project" value="TreeGrafter"/>
</dbReference>
<comment type="similarity">
    <text evidence="1">Belongs to the mannose-6-phosphate isomerase type 2 family.</text>
</comment>
<dbReference type="SUPFAM" id="SSF159283">
    <property type="entry name" value="Guanosine diphospho-D-mannose pyrophosphorylase/mannose-6-phosphate isomerase linker domain"/>
    <property type="match status" value="1"/>
</dbReference>
<dbReference type="InterPro" id="IPR051161">
    <property type="entry name" value="Mannose-6P_isomerase_type2"/>
</dbReference>
<dbReference type="OrthoDB" id="9806359at2"/>
<evidence type="ECO:0000256" key="5">
    <source>
        <dbReference type="ARBA" id="ARBA00022741"/>
    </source>
</evidence>
<reference evidence="9 10" key="1">
    <citation type="journal article" date="2013" name="Appl. Environ. Microbiol.">
        <title>The genome of the alga-associated marine flavobacterium Formosa agariphila KMM 3901T reveals a broad potential for degradation of algal polysaccharides.</title>
        <authorList>
            <person name="Mann A.J."/>
            <person name="Hahnke R.L."/>
            <person name="Huang S."/>
            <person name="Werner J."/>
            <person name="Xing P."/>
            <person name="Barbeyron T."/>
            <person name="Huettel B."/>
            <person name="Stueber K."/>
            <person name="Reinhardt R."/>
            <person name="Harder J."/>
            <person name="Gloeckner F.O."/>
            <person name="Amann R.I."/>
            <person name="Teeling H."/>
        </authorList>
    </citation>
    <scope>NUCLEOTIDE SEQUENCE [LARGE SCALE GENOMIC DNA]</scope>
    <source>
        <strain evidence="10">DSM 15362 / KCTC 12365 / LMG 23005 / KMM 3901</strain>
    </source>
</reference>
<dbReference type="PATRIC" id="fig|1347342.6.peg.598"/>
<dbReference type="Proteomes" id="UP000016160">
    <property type="component" value="Chromosome"/>
</dbReference>
<evidence type="ECO:0000256" key="7">
    <source>
        <dbReference type="ARBA" id="ARBA00047343"/>
    </source>
</evidence>
<dbReference type="EMBL" id="HG315671">
    <property type="protein sequence ID" value="CDF78306.1"/>
    <property type="molecule type" value="Genomic_DNA"/>
</dbReference>
<dbReference type="SUPFAM" id="SSF53448">
    <property type="entry name" value="Nucleotide-diphospho-sugar transferases"/>
    <property type="match status" value="1"/>
</dbReference>
<protein>
    <recommendedName>
        <fullName evidence="2">mannose-1-phosphate guanylyltransferase</fullName>
        <ecNumber evidence="2">2.7.7.13</ecNumber>
    </recommendedName>
</protein>
<dbReference type="eggNOG" id="COG0836">
    <property type="taxonomic scope" value="Bacteria"/>
</dbReference>
<proteinExistence type="inferred from homology"/>
<dbReference type="AlphaFoldDB" id="T2KIS5"/>
<comment type="catalytic activity">
    <reaction evidence="7">
        <text>alpha-D-mannose 1-phosphate + GTP + H(+) = GDP-alpha-D-mannose + diphosphate</text>
        <dbReference type="Rhea" id="RHEA:15229"/>
        <dbReference type="ChEBI" id="CHEBI:15378"/>
        <dbReference type="ChEBI" id="CHEBI:33019"/>
        <dbReference type="ChEBI" id="CHEBI:37565"/>
        <dbReference type="ChEBI" id="CHEBI:57527"/>
        <dbReference type="ChEBI" id="CHEBI:58409"/>
        <dbReference type="EC" id="2.7.7.13"/>
    </reaction>
</comment>
<keyword evidence="10" id="KW-1185">Reference proteome</keyword>
<dbReference type="EC" id="2.7.7.13" evidence="2"/>
<keyword evidence="6" id="KW-0342">GTP-binding</keyword>
<sequence>MNKNNYAIIMAGGVGSRFWPVSMNSFPKQFHDMLGTGETLIQKTFQRLSRFIPKENIYILTNEDYNDLVLEQLPEVSQKQVVLEPAMKNTGPCILYAALKIQKENPDALMLVAPSDHWIEDEEAFSKNVLTAFDFCAKHDALMTLGIEPSFPNTGYGYIEYDTETENVVKPVKQFREKPDYETAKSFIKQGNFVWNAGIFMWSVASVLKAFKSNQPELFQLFENGISAYNTDLESSFIEENYVKAENISVDYAIMESSKNVYVLSAEFDWNDLGTWGSLYDKLDKDADNNAVVNARTLVEDASGNMIRTKGDKIVVVEGLNDYIIIDKDDVLLIYPKEKEQDIKQLRNKVKDVFGDKYC</sequence>
<dbReference type="PANTHER" id="PTHR46390:SF1">
    <property type="entry name" value="MANNOSE-1-PHOSPHATE GUANYLYLTRANSFERASE"/>
    <property type="match status" value="1"/>
</dbReference>
<evidence type="ECO:0000313" key="10">
    <source>
        <dbReference type="Proteomes" id="UP000016160"/>
    </source>
</evidence>
<evidence type="ECO:0000256" key="6">
    <source>
        <dbReference type="ARBA" id="ARBA00023134"/>
    </source>
</evidence>
<evidence type="ECO:0000256" key="4">
    <source>
        <dbReference type="ARBA" id="ARBA00022695"/>
    </source>
</evidence>
<accession>T2KIS5</accession>
<dbReference type="RefSeq" id="WP_038527367.1">
    <property type="nucleotide sequence ID" value="NZ_HG315671.1"/>
</dbReference>
<dbReference type="GO" id="GO:0004475">
    <property type="term" value="F:mannose-1-phosphate guanylyltransferase (GTP) activity"/>
    <property type="evidence" value="ECO:0007669"/>
    <property type="project" value="UniProtKB-EC"/>
</dbReference>
<keyword evidence="3 9" id="KW-0808">Transferase</keyword>
<dbReference type="Gene3D" id="3.90.550.10">
    <property type="entry name" value="Spore Coat Polysaccharide Biosynthesis Protein SpsA, Chain A"/>
    <property type="match status" value="1"/>
</dbReference>
<dbReference type="InterPro" id="IPR049577">
    <property type="entry name" value="GMPP_N"/>
</dbReference>
<evidence type="ECO:0000256" key="3">
    <source>
        <dbReference type="ARBA" id="ARBA00022679"/>
    </source>
</evidence>
<evidence type="ECO:0000313" key="9">
    <source>
        <dbReference type="EMBL" id="CDF78306.1"/>
    </source>
</evidence>
<keyword evidence="4 9" id="KW-0548">Nucleotidyltransferase</keyword>
<gene>
    <name evidence="9" type="ORF">BN863_5940</name>
</gene>
<dbReference type="InterPro" id="IPR005835">
    <property type="entry name" value="NTP_transferase_dom"/>
</dbReference>
<organism evidence="9 10">
    <name type="scientific">Formosa agariphila (strain DSM 15362 / KCTC 12365 / LMG 23005 / KMM 3901 / M-2Alg 35-1)</name>
    <dbReference type="NCBI Taxonomy" id="1347342"/>
    <lineage>
        <taxon>Bacteria</taxon>
        <taxon>Pseudomonadati</taxon>
        <taxon>Bacteroidota</taxon>
        <taxon>Flavobacteriia</taxon>
        <taxon>Flavobacteriales</taxon>
        <taxon>Flavobacteriaceae</taxon>
        <taxon>Formosa</taxon>
    </lineage>
</organism>
<keyword evidence="5" id="KW-0547">Nucleotide-binding</keyword>
<dbReference type="HOGENOM" id="CLU_035527_0_1_10"/>
<evidence type="ECO:0000256" key="1">
    <source>
        <dbReference type="ARBA" id="ARBA00006115"/>
    </source>
</evidence>
<feature type="domain" description="Nucleotidyl transferase" evidence="8">
    <location>
        <begin position="7"/>
        <end position="287"/>
    </location>
</feature>
<dbReference type="InterPro" id="IPR029044">
    <property type="entry name" value="Nucleotide-diphossugar_trans"/>
</dbReference>
<evidence type="ECO:0000256" key="2">
    <source>
        <dbReference type="ARBA" id="ARBA00012387"/>
    </source>
</evidence>
<dbReference type="FunFam" id="3.90.550.10:FF:000046">
    <property type="entry name" value="Mannose-1-phosphate guanylyltransferase (GDP)"/>
    <property type="match status" value="1"/>
</dbReference>
<name>T2KIS5_FORAG</name>
<dbReference type="Pfam" id="PF00483">
    <property type="entry name" value="NTP_transferase"/>
    <property type="match status" value="1"/>
</dbReference>
<dbReference type="GO" id="GO:0005525">
    <property type="term" value="F:GTP binding"/>
    <property type="evidence" value="ECO:0007669"/>
    <property type="project" value="UniProtKB-KW"/>
</dbReference>